<reference evidence="1" key="2">
    <citation type="journal article" date="2015" name="Data Brief">
        <title>Shoot transcriptome of the giant reed, Arundo donax.</title>
        <authorList>
            <person name="Barrero R.A."/>
            <person name="Guerrero F.D."/>
            <person name="Moolhuijzen P."/>
            <person name="Goolsby J.A."/>
            <person name="Tidwell J."/>
            <person name="Bellgard S.E."/>
            <person name="Bellgard M.I."/>
        </authorList>
    </citation>
    <scope>NUCLEOTIDE SEQUENCE</scope>
    <source>
        <tissue evidence="1">Shoot tissue taken approximately 20 cm above the soil surface</tissue>
    </source>
</reference>
<name>A0A0A9HC64_ARUDO</name>
<sequence length="29" mass="3414">MYHQVKFVYSIQLGGLICKTIHILKKHTN</sequence>
<accession>A0A0A9HC64</accession>
<proteinExistence type="predicted"/>
<dbReference type="AlphaFoldDB" id="A0A0A9HC64"/>
<reference evidence="1" key="1">
    <citation type="submission" date="2014-09" db="EMBL/GenBank/DDBJ databases">
        <authorList>
            <person name="Magalhaes I.L.F."/>
            <person name="Oliveira U."/>
            <person name="Santos F.R."/>
            <person name="Vidigal T.H.D.A."/>
            <person name="Brescovit A.D."/>
            <person name="Santos A.J."/>
        </authorList>
    </citation>
    <scope>NUCLEOTIDE SEQUENCE</scope>
    <source>
        <tissue evidence="1">Shoot tissue taken approximately 20 cm above the soil surface</tissue>
    </source>
</reference>
<dbReference type="EMBL" id="GBRH01165465">
    <property type="protein sequence ID" value="JAE32431.1"/>
    <property type="molecule type" value="Transcribed_RNA"/>
</dbReference>
<organism evidence="1">
    <name type="scientific">Arundo donax</name>
    <name type="common">Giant reed</name>
    <name type="synonym">Donax arundinaceus</name>
    <dbReference type="NCBI Taxonomy" id="35708"/>
    <lineage>
        <taxon>Eukaryota</taxon>
        <taxon>Viridiplantae</taxon>
        <taxon>Streptophyta</taxon>
        <taxon>Embryophyta</taxon>
        <taxon>Tracheophyta</taxon>
        <taxon>Spermatophyta</taxon>
        <taxon>Magnoliopsida</taxon>
        <taxon>Liliopsida</taxon>
        <taxon>Poales</taxon>
        <taxon>Poaceae</taxon>
        <taxon>PACMAD clade</taxon>
        <taxon>Arundinoideae</taxon>
        <taxon>Arundineae</taxon>
        <taxon>Arundo</taxon>
    </lineage>
</organism>
<evidence type="ECO:0000313" key="1">
    <source>
        <dbReference type="EMBL" id="JAE32431.1"/>
    </source>
</evidence>
<protein>
    <submittedName>
        <fullName evidence="1">Uncharacterized protein</fullName>
    </submittedName>
</protein>